<name>A0ACC1RYU6_9HYPO</name>
<accession>A0ACC1RYU6</accession>
<reference evidence="1" key="1">
    <citation type="submission" date="2022-08" db="EMBL/GenBank/DDBJ databases">
        <title>Genome Sequence of Fusarium decemcellulare.</title>
        <authorList>
            <person name="Buettner E."/>
        </authorList>
    </citation>
    <scope>NUCLEOTIDE SEQUENCE</scope>
    <source>
        <strain evidence="1">Babe19</strain>
    </source>
</reference>
<keyword evidence="2" id="KW-1185">Reference proteome</keyword>
<organism evidence="1 2">
    <name type="scientific">Fusarium decemcellulare</name>
    <dbReference type="NCBI Taxonomy" id="57161"/>
    <lineage>
        <taxon>Eukaryota</taxon>
        <taxon>Fungi</taxon>
        <taxon>Dikarya</taxon>
        <taxon>Ascomycota</taxon>
        <taxon>Pezizomycotina</taxon>
        <taxon>Sordariomycetes</taxon>
        <taxon>Hypocreomycetidae</taxon>
        <taxon>Hypocreales</taxon>
        <taxon>Nectriaceae</taxon>
        <taxon>Fusarium</taxon>
        <taxon>Fusarium decemcellulare species complex</taxon>
    </lineage>
</organism>
<proteinExistence type="predicted"/>
<gene>
    <name evidence="1" type="ORF">NM208_g10179</name>
</gene>
<dbReference type="Proteomes" id="UP001148629">
    <property type="component" value="Unassembled WGS sequence"/>
</dbReference>
<comment type="caution">
    <text evidence="1">The sequence shown here is derived from an EMBL/GenBank/DDBJ whole genome shotgun (WGS) entry which is preliminary data.</text>
</comment>
<evidence type="ECO:0000313" key="2">
    <source>
        <dbReference type="Proteomes" id="UP001148629"/>
    </source>
</evidence>
<evidence type="ECO:0000313" key="1">
    <source>
        <dbReference type="EMBL" id="KAJ3528477.1"/>
    </source>
</evidence>
<protein>
    <submittedName>
        <fullName evidence="1">Uncharacterized protein</fullName>
    </submittedName>
</protein>
<dbReference type="EMBL" id="JANRMS010001403">
    <property type="protein sequence ID" value="KAJ3528477.1"/>
    <property type="molecule type" value="Genomic_DNA"/>
</dbReference>
<sequence>MAQGSEEDPHTISDSEDEGNMSDPTALVTSDISVPIPELDQDSAARLCTLFNKHAGSMEQWIRDEIRDRIIKGEFRPSKKPAQITPPTKNGHAPPPTKYTKQSGTEPSQHPIYILMETPFGGPNWLEVTYQNWFLLNGIYGQRVRSSPLSQAGKWFAHRYRREAADLKYRGEPQDKGELTGEVMSILAQDYCRFKRQMNEEMSQMRKRMKCLCGRKRKAARHRSQSLPPMGGRVTKAESISGDSEGPGDDEYDEQNEDGEDGGACVPRQNRLGSKDLELTFCNSLGCVTVTFWVMGH</sequence>